<protein>
    <submittedName>
        <fullName evidence="1">Mobilisation protein (MobC)</fullName>
    </submittedName>
</protein>
<dbReference type="STRING" id="1130080.SAMN04488113_1692"/>
<dbReference type="InterPro" id="IPR053842">
    <property type="entry name" value="NikA-like"/>
</dbReference>
<name>A0A1H6VZN5_9LACT</name>
<proteinExistence type="predicted"/>
<keyword evidence="2" id="KW-1185">Reference proteome</keyword>
<dbReference type="OrthoDB" id="9804743at2"/>
<evidence type="ECO:0000313" key="2">
    <source>
        <dbReference type="Proteomes" id="UP000198564"/>
    </source>
</evidence>
<accession>A0A1H6VZN5</accession>
<dbReference type="EMBL" id="FNYW01000069">
    <property type="protein sequence ID" value="SEJ07267.1"/>
    <property type="molecule type" value="Genomic_DNA"/>
</dbReference>
<dbReference type="RefSeq" id="WP_091636788.1">
    <property type="nucleotide sequence ID" value="NZ_FNYW01000069.1"/>
</dbReference>
<gene>
    <name evidence="1" type="ORF">SAMN04488113_1692</name>
</gene>
<dbReference type="AlphaFoldDB" id="A0A1H6VZN5"/>
<dbReference type="Proteomes" id="UP000198564">
    <property type="component" value="Unassembled WGS sequence"/>
</dbReference>
<dbReference type="Pfam" id="PF21983">
    <property type="entry name" value="NikA-like"/>
    <property type="match status" value="1"/>
</dbReference>
<organism evidence="1 2">
    <name type="scientific">Alkalibacterium gilvum</name>
    <dbReference type="NCBI Taxonomy" id="1130080"/>
    <lineage>
        <taxon>Bacteria</taxon>
        <taxon>Bacillati</taxon>
        <taxon>Bacillota</taxon>
        <taxon>Bacilli</taxon>
        <taxon>Lactobacillales</taxon>
        <taxon>Carnobacteriaceae</taxon>
        <taxon>Alkalibacterium</taxon>
    </lineage>
</organism>
<sequence length="117" mass="13890">MSVKLNRKLERDNRLYFYLSDEELAQFNDRFALYRSSNRSAFIRDAVLNNYLVINDDTNLRDLVYEVNKIGANINQVARLAQQNKHVEQADIDNLKNHMTVIRKELYDALMKHNSKR</sequence>
<evidence type="ECO:0000313" key="1">
    <source>
        <dbReference type="EMBL" id="SEJ07267.1"/>
    </source>
</evidence>
<reference evidence="2" key="1">
    <citation type="submission" date="2016-10" db="EMBL/GenBank/DDBJ databases">
        <authorList>
            <person name="Varghese N."/>
            <person name="Submissions S."/>
        </authorList>
    </citation>
    <scope>NUCLEOTIDE SEQUENCE [LARGE SCALE GENOMIC DNA]</scope>
    <source>
        <strain evidence="2">DSM 25751</strain>
    </source>
</reference>